<reference evidence="2" key="1">
    <citation type="journal article" date="2010" name="ISME J.">
        <title>The complete genome sequence of the algal symbiont Dinoroseobacter shibae: a hitchhiker's guide to life in the sea.</title>
        <authorList>
            <person name="Wagner-Dobler I."/>
            <person name="Ballhausen B."/>
            <person name="Berger M."/>
            <person name="Brinkhoff T."/>
            <person name="Buchholz I."/>
            <person name="Bunk B."/>
            <person name="Cypionka H."/>
            <person name="Daniel R."/>
            <person name="Drepper T."/>
            <person name="Gerdts G."/>
            <person name="Hahnke S."/>
            <person name="Han C."/>
            <person name="Jahn D."/>
            <person name="Kalhoefer D."/>
            <person name="Kiss H."/>
            <person name="Klenk H.P."/>
            <person name="Kyrpides N."/>
            <person name="Liebl W."/>
            <person name="Liesegang H."/>
            <person name="Meincke L."/>
            <person name="Pati A."/>
            <person name="Petersen J."/>
            <person name="Piekarski T."/>
            <person name="Pommerenke C."/>
            <person name="Pradella S."/>
            <person name="Pukall R."/>
            <person name="Rabus R."/>
            <person name="Stackebrandt E."/>
            <person name="Thole S."/>
            <person name="Thompson L."/>
            <person name="Tielen P."/>
            <person name="Tomasch J."/>
            <person name="von Jan M."/>
            <person name="Wanphrut N."/>
            <person name="Wichels A."/>
            <person name="Zech H."/>
            <person name="Simon M."/>
        </authorList>
    </citation>
    <scope>NUCLEOTIDE SEQUENCE [LARGE SCALE GENOMIC DNA]</scope>
    <source>
        <strain evidence="2">DSM 16493 / NCIMB 14021 / DFL 12</strain>
    </source>
</reference>
<dbReference type="EMBL" id="CP000830">
    <property type="protein sequence ID" value="ABV92966.1"/>
    <property type="molecule type" value="Genomic_DNA"/>
</dbReference>
<evidence type="ECO:0000313" key="1">
    <source>
        <dbReference type="EMBL" id="ABV92966.1"/>
    </source>
</evidence>
<keyword evidence="2" id="KW-1185">Reference proteome</keyword>
<proteinExistence type="predicted"/>
<dbReference type="HOGENOM" id="CLU_1560507_0_0_5"/>
<accession>A8LIB2</accession>
<evidence type="ECO:0000313" key="2">
    <source>
        <dbReference type="Proteomes" id="UP000006833"/>
    </source>
</evidence>
<sequence length="171" mass="17529">MTLQEIMALHLVNLAFARDRAGRICVAGTAAPWLTPELRGRAQALAAAGEFVALEAMLARSVWRYSGKLGGVARNAGVDFLLRDTCAELGPAAANGVLQRALGVAVDGRLGAEVRAVLAGAEVEPAPLLRALDAARRAAGSDAGRARAAVRLAQAFAPRATARPLTAVAAG</sequence>
<dbReference type="KEGG" id="dsh:Dshi_1224"/>
<dbReference type="Gene3D" id="1.20.141.10">
    <property type="entry name" value="Chitosanase, subunit A, domain 1"/>
    <property type="match status" value="1"/>
</dbReference>
<protein>
    <submittedName>
        <fullName evidence="1">Uncharacterized protein</fullName>
    </submittedName>
</protein>
<dbReference type="SUPFAM" id="SSF53955">
    <property type="entry name" value="Lysozyme-like"/>
    <property type="match status" value="1"/>
</dbReference>
<dbReference type="STRING" id="398580.Dshi_1224"/>
<name>A8LIB2_DINSH</name>
<dbReference type="InterPro" id="IPR023346">
    <property type="entry name" value="Lysozyme-like_dom_sf"/>
</dbReference>
<organism evidence="1 2">
    <name type="scientific">Dinoroseobacter shibae (strain DSM 16493 / NCIMB 14021 / DFL 12)</name>
    <dbReference type="NCBI Taxonomy" id="398580"/>
    <lineage>
        <taxon>Bacteria</taxon>
        <taxon>Pseudomonadati</taxon>
        <taxon>Pseudomonadota</taxon>
        <taxon>Alphaproteobacteria</taxon>
        <taxon>Rhodobacterales</taxon>
        <taxon>Roseobacteraceae</taxon>
        <taxon>Dinoroseobacter</taxon>
    </lineage>
</organism>
<dbReference type="AlphaFoldDB" id="A8LIB2"/>
<dbReference type="Proteomes" id="UP000006833">
    <property type="component" value="Chromosome"/>
</dbReference>
<gene>
    <name evidence="1" type="ordered locus">Dshi_1224</name>
</gene>
<dbReference type="eggNOG" id="COG3926">
    <property type="taxonomic scope" value="Bacteria"/>
</dbReference>
<dbReference type="RefSeq" id="WP_012177896.1">
    <property type="nucleotide sequence ID" value="NC_009952.1"/>
</dbReference>